<evidence type="ECO:0000256" key="1">
    <source>
        <dbReference type="SAM" id="SignalP"/>
    </source>
</evidence>
<dbReference type="InterPro" id="IPR000782">
    <property type="entry name" value="FAS1_domain"/>
</dbReference>
<organism evidence="3 4">
    <name type="scientific">Burkholderia diffusa</name>
    <dbReference type="NCBI Taxonomy" id="488732"/>
    <lineage>
        <taxon>Bacteria</taxon>
        <taxon>Pseudomonadati</taxon>
        <taxon>Pseudomonadota</taxon>
        <taxon>Betaproteobacteria</taxon>
        <taxon>Burkholderiales</taxon>
        <taxon>Burkholderiaceae</taxon>
        <taxon>Burkholderia</taxon>
        <taxon>Burkholderia cepacia complex</taxon>
    </lineage>
</organism>
<dbReference type="RefSeq" id="WP_151050364.1">
    <property type="nucleotide sequence ID" value="NZ_CABVPN010000012.1"/>
</dbReference>
<sequence>MKSGSKAKLGGAALALVFATCIYAQAAKAGSMSMEQTVEVGGAAMYPSRNIVENAVNSHDHTTLVEAVKAGGLVDTLSSKGPFTVFAPTNEAFAALPAGTVQTLLKPENKGVLVKVLTYHVVPGRLTALDLAKAVDQGGGKATLKTVEGDALIVSRGTNGLAITDDKGNVAHVTIGDVMQSNGVIHVVDSVLMP</sequence>
<evidence type="ECO:0000259" key="2">
    <source>
        <dbReference type="PROSITE" id="PS50213"/>
    </source>
</evidence>
<dbReference type="Proteomes" id="UP000494125">
    <property type="component" value="Unassembled WGS sequence"/>
</dbReference>
<dbReference type="InterPro" id="IPR050904">
    <property type="entry name" value="Adhesion/Biosynth-related"/>
</dbReference>
<dbReference type="GO" id="GO:0005615">
    <property type="term" value="C:extracellular space"/>
    <property type="evidence" value="ECO:0007669"/>
    <property type="project" value="TreeGrafter"/>
</dbReference>
<dbReference type="Pfam" id="PF02469">
    <property type="entry name" value="Fasciclin"/>
    <property type="match status" value="1"/>
</dbReference>
<dbReference type="SUPFAM" id="SSF82153">
    <property type="entry name" value="FAS1 domain"/>
    <property type="match status" value="1"/>
</dbReference>
<dbReference type="PANTHER" id="PTHR10900">
    <property type="entry name" value="PERIOSTIN-RELATED"/>
    <property type="match status" value="1"/>
</dbReference>
<dbReference type="GeneID" id="93027758"/>
<dbReference type="AlphaFoldDB" id="A0A6P2KRJ8"/>
<gene>
    <name evidence="3" type="ORF">BDI24065_02680</name>
</gene>
<keyword evidence="1" id="KW-0732">Signal</keyword>
<keyword evidence="4" id="KW-1185">Reference proteome</keyword>
<feature type="signal peptide" evidence="1">
    <location>
        <begin position="1"/>
        <end position="26"/>
    </location>
</feature>
<dbReference type="FunFam" id="2.30.180.10:FF:000019">
    <property type="entry name" value="Cell surface lipoprotein"/>
    <property type="match status" value="1"/>
</dbReference>
<accession>A0A6P2KRJ8</accession>
<dbReference type="PROSITE" id="PS50213">
    <property type="entry name" value="FAS1"/>
    <property type="match status" value="1"/>
</dbReference>
<proteinExistence type="predicted"/>
<dbReference type="Gene3D" id="2.30.180.10">
    <property type="entry name" value="FAS1 domain"/>
    <property type="match status" value="1"/>
</dbReference>
<dbReference type="InterPro" id="IPR036378">
    <property type="entry name" value="FAS1_dom_sf"/>
</dbReference>
<dbReference type="EMBL" id="CABVPN010000012">
    <property type="protein sequence ID" value="VWB57695.1"/>
    <property type="molecule type" value="Genomic_DNA"/>
</dbReference>
<dbReference type="PANTHER" id="PTHR10900:SF77">
    <property type="entry name" value="FI19380P1"/>
    <property type="match status" value="1"/>
</dbReference>
<dbReference type="SMART" id="SM00554">
    <property type="entry name" value="FAS1"/>
    <property type="match status" value="1"/>
</dbReference>
<evidence type="ECO:0000313" key="3">
    <source>
        <dbReference type="EMBL" id="VWB57695.1"/>
    </source>
</evidence>
<protein>
    <submittedName>
        <fullName evidence="3">Fasciclin</fullName>
    </submittedName>
</protein>
<feature type="domain" description="FAS1" evidence="2">
    <location>
        <begin position="48"/>
        <end position="192"/>
    </location>
</feature>
<name>A0A6P2KRJ8_9BURK</name>
<feature type="chain" id="PRO_5026762196" evidence="1">
    <location>
        <begin position="27"/>
        <end position="194"/>
    </location>
</feature>
<reference evidence="3 4" key="1">
    <citation type="submission" date="2019-09" db="EMBL/GenBank/DDBJ databases">
        <authorList>
            <person name="Depoorter E."/>
        </authorList>
    </citation>
    <scope>NUCLEOTIDE SEQUENCE [LARGE SCALE GENOMIC DNA]</scope>
    <source>
        <strain evidence="3">LMG 24065</strain>
    </source>
</reference>
<evidence type="ECO:0000313" key="4">
    <source>
        <dbReference type="Proteomes" id="UP000494125"/>
    </source>
</evidence>